<dbReference type="InterPro" id="IPR036236">
    <property type="entry name" value="Znf_C2H2_sf"/>
</dbReference>
<evidence type="ECO:0000256" key="4">
    <source>
        <dbReference type="ARBA" id="ARBA00022723"/>
    </source>
</evidence>
<comment type="similarity">
    <text evidence="3">Belongs to the krueppel C2H2-type zinc-finger protein family.</text>
</comment>
<dbReference type="GeneID" id="34687437"/>
<evidence type="ECO:0000259" key="14">
    <source>
        <dbReference type="PROSITE" id="PS50157"/>
    </source>
</evidence>
<evidence type="ECO:0000313" key="16">
    <source>
        <dbReference type="Proteomes" id="UP000054304"/>
    </source>
</evidence>
<evidence type="ECO:0000256" key="7">
    <source>
        <dbReference type="ARBA" id="ARBA00022833"/>
    </source>
</evidence>
<keyword evidence="6 12" id="KW-0863">Zinc-finger</keyword>
<dbReference type="InterPro" id="IPR013087">
    <property type="entry name" value="Znf_C2H2_type"/>
</dbReference>
<evidence type="ECO:0000256" key="11">
    <source>
        <dbReference type="ARBA" id="ARBA00023242"/>
    </source>
</evidence>
<dbReference type="GO" id="GO:1990526">
    <property type="term" value="C:Ste12p-Dig1p-Dig2p complex"/>
    <property type="evidence" value="ECO:0007669"/>
    <property type="project" value="TreeGrafter"/>
</dbReference>
<dbReference type="GO" id="GO:0008270">
    <property type="term" value="F:zinc ion binding"/>
    <property type="evidence" value="ECO:0007669"/>
    <property type="project" value="UniProtKB-KW"/>
</dbReference>
<feature type="region of interest" description="Disordered" evidence="13">
    <location>
        <begin position="116"/>
        <end position="152"/>
    </location>
</feature>
<proteinExistence type="inferred from homology"/>
<feature type="compositionally biased region" description="Low complexity" evidence="13">
    <location>
        <begin position="308"/>
        <end position="317"/>
    </location>
</feature>
<feature type="region of interest" description="Disordered" evidence="13">
    <location>
        <begin position="427"/>
        <end position="464"/>
    </location>
</feature>
<dbReference type="PROSITE" id="PS00028">
    <property type="entry name" value="ZINC_FINGER_C2H2_1"/>
    <property type="match status" value="2"/>
</dbReference>
<evidence type="ECO:0000256" key="6">
    <source>
        <dbReference type="ARBA" id="ARBA00022771"/>
    </source>
</evidence>
<evidence type="ECO:0000313" key="15">
    <source>
        <dbReference type="EMBL" id="CEP63915.1"/>
    </source>
</evidence>
<gene>
    <name evidence="15" type="ORF">LALA0_S09e05358g</name>
</gene>
<feature type="region of interest" description="Disordered" evidence="13">
    <location>
        <begin position="356"/>
        <end position="391"/>
    </location>
</feature>
<name>A0A0C7NC23_9SACH</name>
<dbReference type="STRING" id="1245769.A0A0C7NC23"/>
<feature type="region of interest" description="Disordered" evidence="13">
    <location>
        <begin position="182"/>
        <end position="209"/>
    </location>
</feature>
<accession>A0A0C7NC23</accession>
<dbReference type="FunFam" id="3.30.160.60:FF:000736">
    <property type="entry name" value="Zinc finger protein 423"/>
    <property type="match status" value="1"/>
</dbReference>
<dbReference type="HOGENOM" id="CLU_396924_0_0_1"/>
<dbReference type="InterPro" id="IPR052127">
    <property type="entry name" value="STE12_transcription_factor"/>
</dbReference>
<feature type="region of interest" description="Disordered" evidence="13">
    <location>
        <begin position="533"/>
        <end position="601"/>
    </location>
</feature>
<keyword evidence="7" id="KW-0862">Zinc</keyword>
<dbReference type="SMART" id="SM00355">
    <property type="entry name" value="ZnF_C2H2"/>
    <property type="match status" value="2"/>
</dbReference>
<keyword evidence="16" id="KW-1185">Reference proteome</keyword>
<feature type="compositionally biased region" description="Polar residues" evidence="13">
    <location>
        <begin position="356"/>
        <end position="366"/>
    </location>
</feature>
<feature type="compositionally biased region" description="Polar residues" evidence="13">
    <location>
        <begin position="533"/>
        <end position="565"/>
    </location>
</feature>
<evidence type="ECO:0000256" key="8">
    <source>
        <dbReference type="ARBA" id="ARBA00023015"/>
    </source>
</evidence>
<reference evidence="15 16" key="1">
    <citation type="submission" date="2014-12" db="EMBL/GenBank/DDBJ databases">
        <authorList>
            <person name="Neuveglise Cecile"/>
        </authorList>
    </citation>
    <scope>NUCLEOTIDE SEQUENCE [LARGE SCALE GENOMIC DNA]</scope>
    <source>
        <strain evidence="15 16">CBS 12615</strain>
    </source>
</reference>
<evidence type="ECO:0000256" key="9">
    <source>
        <dbReference type="ARBA" id="ARBA00023125"/>
    </source>
</evidence>
<dbReference type="AlphaFoldDB" id="A0A0C7NC23"/>
<organism evidence="15 16">
    <name type="scientific">Lachancea lanzarotensis</name>
    <dbReference type="NCBI Taxonomy" id="1245769"/>
    <lineage>
        <taxon>Eukaryota</taxon>
        <taxon>Fungi</taxon>
        <taxon>Dikarya</taxon>
        <taxon>Ascomycota</taxon>
        <taxon>Saccharomycotina</taxon>
        <taxon>Saccharomycetes</taxon>
        <taxon>Saccharomycetales</taxon>
        <taxon>Saccharomycetaceae</taxon>
        <taxon>Lachancea</taxon>
    </lineage>
</organism>
<dbReference type="PROSITE" id="PS50157">
    <property type="entry name" value="ZINC_FINGER_C2H2_2"/>
    <property type="match status" value="2"/>
</dbReference>
<evidence type="ECO:0000256" key="10">
    <source>
        <dbReference type="ARBA" id="ARBA00023163"/>
    </source>
</evidence>
<dbReference type="FunFam" id="3.30.160.60:FF:000771">
    <property type="entry name" value="zinc finger protein 648"/>
    <property type="match status" value="1"/>
</dbReference>
<evidence type="ECO:0000256" key="5">
    <source>
        <dbReference type="ARBA" id="ARBA00022737"/>
    </source>
</evidence>
<feature type="compositionally biased region" description="Low complexity" evidence="13">
    <location>
        <begin position="34"/>
        <end position="47"/>
    </location>
</feature>
<keyword evidence="9" id="KW-0238">DNA-binding</keyword>
<dbReference type="Pfam" id="PF00096">
    <property type="entry name" value="zf-C2H2"/>
    <property type="match status" value="2"/>
</dbReference>
<keyword evidence="4" id="KW-0479">Metal-binding</keyword>
<dbReference type="Gene3D" id="3.30.160.60">
    <property type="entry name" value="Classic Zinc Finger"/>
    <property type="match status" value="2"/>
</dbReference>
<dbReference type="GO" id="GO:0003677">
    <property type="term" value="F:DNA binding"/>
    <property type="evidence" value="ECO:0007669"/>
    <property type="project" value="UniProtKB-KW"/>
</dbReference>
<dbReference type="OrthoDB" id="654211at2759"/>
<evidence type="ECO:0000256" key="3">
    <source>
        <dbReference type="ARBA" id="ARBA00006991"/>
    </source>
</evidence>
<feature type="compositionally biased region" description="Polar residues" evidence="13">
    <location>
        <begin position="573"/>
        <end position="596"/>
    </location>
</feature>
<feature type="compositionally biased region" description="Polar residues" evidence="13">
    <location>
        <begin position="48"/>
        <end position="70"/>
    </location>
</feature>
<feature type="compositionally biased region" description="Low complexity" evidence="13">
    <location>
        <begin position="367"/>
        <end position="378"/>
    </location>
</feature>
<dbReference type="EMBL" id="LN736368">
    <property type="protein sequence ID" value="CEP63915.1"/>
    <property type="molecule type" value="Genomic_DNA"/>
</dbReference>
<keyword evidence="11" id="KW-0539">Nucleus</keyword>
<keyword evidence="10" id="KW-0804">Transcription</keyword>
<comment type="function">
    <text evidence="1">May be involved in transcriptional regulation.</text>
</comment>
<feature type="compositionally biased region" description="Polar residues" evidence="13">
    <location>
        <begin position="282"/>
        <end position="300"/>
    </location>
</feature>
<evidence type="ECO:0000256" key="2">
    <source>
        <dbReference type="ARBA" id="ARBA00004123"/>
    </source>
</evidence>
<dbReference type="Proteomes" id="UP000054304">
    <property type="component" value="Unassembled WGS sequence"/>
</dbReference>
<dbReference type="PANTHER" id="PTHR47427:SF1">
    <property type="entry name" value="PROTEIN STE12"/>
    <property type="match status" value="1"/>
</dbReference>
<feature type="region of interest" description="Disordered" evidence="13">
    <location>
        <begin position="14"/>
        <end position="83"/>
    </location>
</feature>
<evidence type="ECO:0000256" key="12">
    <source>
        <dbReference type="PROSITE-ProRule" id="PRU00042"/>
    </source>
</evidence>
<comment type="subcellular location">
    <subcellularLocation>
        <location evidence="2">Nucleus</location>
    </subcellularLocation>
</comment>
<dbReference type="RefSeq" id="XP_022630127.1">
    <property type="nucleotide sequence ID" value="XM_022770825.1"/>
</dbReference>
<dbReference type="GO" id="GO:1990527">
    <property type="term" value="C:Tec1p-Ste12p-Dig1p complex"/>
    <property type="evidence" value="ECO:0007669"/>
    <property type="project" value="TreeGrafter"/>
</dbReference>
<dbReference type="PANTHER" id="PTHR47427">
    <property type="entry name" value="PROTEIN STE12"/>
    <property type="match status" value="1"/>
</dbReference>
<dbReference type="SUPFAM" id="SSF57667">
    <property type="entry name" value="beta-beta-alpha zinc fingers"/>
    <property type="match status" value="1"/>
</dbReference>
<feature type="domain" description="C2H2-type" evidence="14">
    <location>
        <begin position="633"/>
        <end position="660"/>
    </location>
</feature>
<feature type="compositionally biased region" description="Low complexity" evidence="13">
    <location>
        <begin position="124"/>
        <end position="152"/>
    </location>
</feature>
<evidence type="ECO:0000256" key="1">
    <source>
        <dbReference type="ARBA" id="ARBA00003767"/>
    </source>
</evidence>
<dbReference type="GO" id="GO:0005634">
    <property type="term" value="C:nucleus"/>
    <property type="evidence" value="ECO:0007669"/>
    <property type="project" value="UniProtKB-SubCell"/>
</dbReference>
<feature type="region of interest" description="Disordered" evidence="13">
    <location>
        <begin position="282"/>
        <end position="333"/>
    </location>
</feature>
<feature type="domain" description="C2H2-type" evidence="14">
    <location>
        <begin position="604"/>
        <end position="632"/>
    </location>
</feature>
<dbReference type="GO" id="GO:0003700">
    <property type="term" value="F:DNA-binding transcription factor activity"/>
    <property type="evidence" value="ECO:0007669"/>
    <property type="project" value="TreeGrafter"/>
</dbReference>
<sequence length="661" mass="73020">MTQQDLQGRLESFSNNSLDIHGGNGPHQRHIVESSNSSYSSRNTGSNAASALDSSMLESSGNTPDSASNSFRKRSQNVHKQGSPTAVTDLLAMLDDHAALHSTLALTDASDAHLPMDPQLAAHSSSSKSNSISHPNPYSNSNSVSNSSGLSPHRILQDSTLFAPDDDPLAILSRSLEQNPAATLRSFNSPNTRHPTISSPSSGHDNQQHCINPNLLSNVNSQFVDSGFLIDRISPPDNQVDDDSNSLFDDFTFQRRMSELASSRNPARPELYNRNSISYNTDAWNLPSSTSTKGPSNKPQRSFGAVLPSSSSTVRPSSTEKRSESLRPASLSTSPFKIDNELTKFLEDYNLSYSVSKPSKTRTTSFNNASNARRSSASEPQHRVQKQRASMSLVDGNNQDLIAKLYGDVKAPRPRLTSLSWENAIMSDDDEDESGDRDTRAINDNTLNRNIDGGETRYSSGVTDNNAIGEEVINEDDDQITQLQSPHLDSAMDFLSHDLKPSMTFRDAKFVRPNSLINGNKMPILDVSETRSKSATSSFSNPLHHSMTNSPTPSSYRSNSHSDTYNNNNNNNQVSSKPRSGQSFFKASRSSKSTSPFDDDEKPFKCRECTKTFRRSEHLKRHIRSVHSTERPFHCPYCDKKFSRSDNLSQHLKTHKKHGDF</sequence>
<evidence type="ECO:0000256" key="13">
    <source>
        <dbReference type="SAM" id="MobiDB-lite"/>
    </source>
</evidence>
<keyword evidence="8" id="KW-0805">Transcription regulation</keyword>
<protein>
    <submittedName>
        <fullName evidence="15">LALA0S09e05358g1_1</fullName>
    </submittedName>
</protein>
<keyword evidence="5" id="KW-0677">Repeat</keyword>